<dbReference type="GO" id="GO:0008237">
    <property type="term" value="F:metallopeptidase activity"/>
    <property type="evidence" value="ECO:0007669"/>
    <property type="project" value="UniProtKB-KW"/>
</dbReference>
<dbReference type="NCBIfam" id="NF000642">
    <property type="entry name" value="PRK00024.1"/>
    <property type="match status" value="1"/>
</dbReference>
<dbReference type="PROSITE" id="PS50249">
    <property type="entry name" value="MPN"/>
    <property type="match status" value="1"/>
</dbReference>
<reference evidence="9" key="2">
    <citation type="submission" date="2021-04" db="EMBL/GenBank/DDBJ databases">
        <authorList>
            <person name="Gilroy R."/>
        </authorList>
    </citation>
    <scope>NUCLEOTIDE SEQUENCE</scope>
    <source>
        <strain evidence="9">CHK188-4685</strain>
    </source>
</reference>
<name>A0A9D2L5N0_9FIRM</name>
<dbReference type="GO" id="GO:0046872">
    <property type="term" value="F:metal ion binding"/>
    <property type="evidence" value="ECO:0007669"/>
    <property type="project" value="UniProtKB-KW"/>
</dbReference>
<comment type="caution">
    <text evidence="9">The sequence shown here is derived from an EMBL/GenBank/DDBJ whole genome shotgun (WGS) entry which is preliminary data.</text>
</comment>
<evidence type="ECO:0000313" key="9">
    <source>
        <dbReference type="EMBL" id="HJB06356.1"/>
    </source>
</evidence>
<evidence type="ECO:0000259" key="8">
    <source>
        <dbReference type="PROSITE" id="PS50249"/>
    </source>
</evidence>
<dbReference type="InterPro" id="IPR046778">
    <property type="entry name" value="UPF0758_N"/>
</dbReference>
<accession>A0A9D2L5N0</accession>
<protein>
    <submittedName>
        <fullName evidence="9">DNA repair protein RadC</fullName>
    </submittedName>
</protein>
<evidence type="ECO:0000256" key="1">
    <source>
        <dbReference type="ARBA" id="ARBA00010243"/>
    </source>
</evidence>
<evidence type="ECO:0000256" key="5">
    <source>
        <dbReference type="ARBA" id="ARBA00022833"/>
    </source>
</evidence>
<keyword evidence="4" id="KW-0378">Hydrolase</keyword>
<evidence type="ECO:0000256" key="4">
    <source>
        <dbReference type="ARBA" id="ARBA00022801"/>
    </source>
</evidence>
<evidence type="ECO:0000256" key="2">
    <source>
        <dbReference type="ARBA" id="ARBA00022670"/>
    </source>
</evidence>
<dbReference type="AlphaFoldDB" id="A0A9D2L5N0"/>
<keyword evidence="3" id="KW-0479">Metal-binding</keyword>
<dbReference type="GO" id="GO:0006508">
    <property type="term" value="P:proteolysis"/>
    <property type="evidence" value="ECO:0007669"/>
    <property type="project" value="UniProtKB-KW"/>
</dbReference>
<sequence>MERMKMKDLPEEMRPYEKCRALGPGALSDEELLAVIIRTGSRSENSLELAGRILKLSFPGDGLAGLLHRSLAEFMSVEGIGVVKGLQLCCIGELSRRIWRRRSLEDRPVFCEPGEIASYYMEEMRHLEQEEVRAMFLDTKQVLLRDVLLTRGTVNASLISPREVLIQALRHKAVSVILVHNHPSGDPSPSREDIAMTKRLSQAAALVGVPLLDHIIIGDLRYLSFREKNLL</sequence>
<dbReference type="PANTHER" id="PTHR30471:SF3">
    <property type="entry name" value="UPF0758 PROTEIN YEES-RELATED"/>
    <property type="match status" value="1"/>
</dbReference>
<reference evidence="9" key="1">
    <citation type="journal article" date="2021" name="PeerJ">
        <title>Extensive microbial diversity within the chicken gut microbiome revealed by metagenomics and culture.</title>
        <authorList>
            <person name="Gilroy R."/>
            <person name="Ravi A."/>
            <person name="Getino M."/>
            <person name="Pursley I."/>
            <person name="Horton D.L."/>
            <person name="Alikhan N.F."/>
            <person name="Baker D."/>
            <person name="Gharbi K."/>
            <person name="Hall N."/>
            <person name="Watson M."/>
            <person name="Adriaenssens E.M."/>
            <person name="Foster-Nyarko E."/>
            <person name="Jarju S."/>
            <person name="Secka A."/>
            <person name="Antonio M."/>
            <person name="Oren A."/>
            <person name="Chaudhuri R.R."/>
            <person name="La Ragione R."/>
            <person name="Hildebrand F."/>
            <person name="Pallen M.J."/>
        </authorList>
    </citation>
    <scope>NUCLEOTIDE SEQUENCE</scope>
    <source>
        <strain evidence="9">CHK188-4685</strain>
    </source>
</reference>
<dbReference type="Pfam" id="PF04002">
    <property type="entry name" value="RadC"/>
    <property type="match status" value="1"/>
</dbReference>
<dbReference type="PANTHER" id="PTHR30471">
    <property type="entry name" value="DNA REPAIR PROTEIN RADC"/>
    <property type="match status" value="1"/>
</dbReference>
<evidence type="ECO:0000256" key="7">
    <source>
        <dbReference type="RuleBase" id="RU003797"/>
    </source>
</evidence>
<feature type="domain" description="MPN" evidence="8">
    <location>
        <begin position="109"/>
        <end position="231"/>
    </location>
</feature>
<comment type="similarity">
    <text evidence="1 7">Belongs to the UPF0758 family.</text>
</comment>
<dbReference type="Proteomes" id="UP000886804">
    <property type="component" value="Unassembled WGS sequence"/>
</dbReference>
<dbReference type="InterPro" id="IPR037518">
    <property type="entry name" value="MPN"/>
</dbReference>
<proteinExistence type="inferred from homology"/>
<dbReference type="Pfam" id="PF20582">
    <property type="entry name" value="UPF0758_N"/>
    <property type="match status" value="1"/>
</dbReference>
<keyword evidence="2" id="KW-0645">Protease</keyword>
<dbReference type="NCBIfam" id="TIGR00608">
    <property type="entry name" value="radc"/>
    <property type="match status" value="1"/>
</dbReference>
<evidence type="ECO:0000313" key="10">
    <source>
        <dbReference type="Proteomes" id="UP000886804"/>
    </source>
</evidence>
<organism evidence="9 10">
    <name type="scientific">Candidatus Enterocloster faecavium</name>
    <dbReference type="NCBI Taxonomy" id="2838560"/>
    <lineage>
        <taxon>Bacteria</taxon>
        <taxon>Bacillati</taxon>
        <taxon>Bacillota</taxon>
        <taxon>Clostridia</taxon>
        <taxon>Lachnospirales</taxon>
        <taxon>Lachnospiraceae</taxon>
        <taxon>Enterocloster</taxon>
    </lineage>
</organism>
<dbReference type="EMBL" id="DWYS01000008">
    <property type="protein sequence ID" value="HJB06356.1"/>
    <property type="molecule type" value="Genomic_DNA"/>
</dbReference>
<dbReference type="SUPFAM" id="SSF102712">
    <property type="entry name" value="JAB1/MPN domain"/>
    <property type="match status" value="1"/>
</dbReference>
<keyword evidence="5" id="KW-0862">Zinc</keyword>
<dbReference type="InterPro" id="IPR025657">
    <property type="entry name" value="RadC_JAB"/>
</dbReference>
<dbReference type="Gene3D" id="3.40.140.10">
    <property type="entry name" value="Cytidine Deaminase, domain 2"/>
    <property type="match status" value="1"/>
</dbReference>
<keyword evidence="6" id="KW-0482">Metalloprotease</keyword>
<dbReference type="InterPro" id="IPR001405">
    <property type="entry name" value="UPF0758"/>
</dbReference>
<dbReference type="InterPro" id="IPR020891">
    <property type="entry name" value="UPF0758_CS"/>
</dbReference>
<evidence type="ECO:0000256" key="6">
    <source>
        <dbReference type="ARBA" id="ARBA00023049"/>
    </source>
</evidence>
<dbReference type="PROSITE" id="PS01302">
    <property type="entry name" value="UPF0758"/>
    <property type="match status" value="1"/>
</dbReference>
<dbReference type="CDD" id="cd08071">
    <property type="entry name" value="MPN_DUF2466"/>
    <property type="match status" value="1"/>
</dbReference>
<gene>
    <name evidence="9" type="primary">radC</name>
    <name evidence="9" type="ORF">H9716_00610</name>
</gene>
<evidence type="ECO:0000256" key="3">
    <source>
        <dbReference type="ARBA" id="ARBA00022723"/>
    </source>
</evidence>